<sequence length="59" mass="7313">MRVKTQRLDFKTRFKVKSGFVLATVFLTLIDFFYWWLPRVIPLRRRQRPAGRLVFRVRE</sequence>
<keyword evidence="1" id="KW-0812">Transmembrane</keyword>
<keyword evidence="1" id="KW-1133">Transmembrane helix</keyword>
<comment type="caution">
    <text evidence="2">The sequence shown here is derived from an EMBL/GenBank/DDBJ whole genome shotgun (WGS) entry which is preliminary data.</text>
</comment>
<evidence type="ECO:0000256" key="1">
    <source>
        <dbReference type="SAM" id="Phobius"/>
    </source>
</evidence>
<accession>A0A3N5C0F9</accession>
<reference evidence="2 3" key="1">
    <citation type="submission" date="2018-11" db="EMBL/GenBank/DDBJ databases">
        <title>Genomic Encyclopedia of Type Strains, Phase IV (KMG-IV): sequencing the most valuable type-strain genomes for metagenomic binning, comparative biology and taxonomic classification.</title>
        <authorList>
            <person name="Goeker M."/>
        </authorList>
    </citation>
    <scope>NUCLEOTIDE SEQUENCE [LARGE SCALE GENOMIC DNA]</scope>
    <source>
        <strain evidence="2 3">DSM 102936</strain>
    </source>
</reference>
<feature type="transmembrane region" description="Helical" evidence="1">
    <location>
        <begin position="20"/>
        <end position="37"/>
    </location>
</feature>
<name>A0A3N5C0F9_9THEO</name>
<evidence type="ECO:0000313" key="3">
    <source>
        <dbReference type="Proteomes" id="UP000282654"/>
    </source>
</evidence>
<keyword evidence="3" id="KW-1185">Reference proteome</keyword>
<gene>
    <name evidence="2" type="ORF">EDD75_0460</name>
</gene>
<dbReference type="AlphaFoldDB" id="A0A3N5C0F9"/>
<dbReference type="Proteomes" id="UP000282654">
    <property type="component" value="Unassembled WGS sequence"/>
</dbReference>
<evidence type="ECO:0000313" key="2">
    <source>
        <dbReference type="EMBL" id="RPF49641.1"/>
    </source>
</evidence>
<organism evidence="2 3">
    <name type="scientific">Thermodesulfitimonas autotrophica</name>
    <dbReference type="NCBI Taxonomy" id="1894989"/>
    <lineage>
        <taxon>Bacteria</taxon>
        <taxon>Bacillati</taxon>
        <taxon>Bacillota</taxon>
        <taxon>Clostridia</taxon>
        <taxon>Thermoanaerobacterales</taxon>
        <taxon>Thermoanaerobacteraceae</taxon>
        <taxon>Thermodesulfitimonas</taxon>
    </lineage>
</organism>
<protein>
    <submittedName>
        <fullName evidence="2">Uncharacterized protein</fullName>
    </submittedName>
</protein>
<keyword evidence="1" id="KW-0472">Membrane</keyword>
<proteinExistence type="predicted"/>
<dbReference type="EMBL" id="RKRE01000001">
    <property type="protein sequence ID" value="RPF49641.1"/>
    <property type="molecule type" value="Genomic_DNA"/>
</dbReference>
<dbReference type="RefSeq" id="WP_123927417.1">
    <property type="nucleotide sequence ID" value="NZ_RKRE01000001.1"/>
</dbReference>